<keyword evidence="4" id="KW-1185">Reference proteome</keyword>
<dbReference type="eggNOG" id="COG4726">
    <property type="taxonomic scope" value="Bacteria"/>
</dbReference>
<feature type="transmembrane region" description="Helical" evidence="1">
    <location>
        <begin position="12"/>
        <end position="33"/>
    </location>
</feature>
<evidence type="ECO:0000256" key="1">
    <source>
        <dbReference type="SAM" id="Phobius"/>
    </source>
</evidence>
<evidence type="ECO:0000259" key="2">
    <source>
        <dbReference type="Pfam" id="PF14341"/>
    </source>
</evidence>
<proteinExistence type="predicted"/>
<keyword evidence="1" id="KW-0472">Membrane</keyword>
<evidence type="ECO:0000313" key="3">
    <source>
        <dbReference type="EMBL" id="CCO08892.1"/>
    </source>
</evidence>
<dbReference type="Pfam" id="PF14341">
    <property type="entry name" value="PilX_N"/>
    <property type="match status" value="1"/>
</dbReference>
<keyword evidence="1" id="KW-1133">Transmembrane helix</keyword>
<protein>
    <recommendedName>
        <fullName evidence="2">Type 4 fimbrial biogenesis protein PilX N-terminal domain-containing protein</fullName>
    </recommendedName>
</protein>
<sequence length="459" mass="51082">MAVWRDERGIALPVVLVFITVFTLLGFTAAYLVTGQTTLGSRYAGSRDALHYAEAGCQNYLWHLNEGTPGNVEFDKDIKFADGWYRLQLISTGQQTVTLRATGWPAADPTNKRTIETRFRKRQFNQHVYLSHNDGSNIWWGDGEKCYGPLHTNTDLRIQGRPVFYGKVTYSNRLIKGTRYNPDFRAGPPQKVAGLVFPASNNQLKLLARQGGYYYEGRTSIMLLGSGQLVSRNAKRAGDDGKLGSPETRPLPANGVIYVDGTTGNDQYSNDKFDLSRGNVFVSGTLKGQLTIGAANDIYITGKDPTNYDYSKATATGGVRYAATTFTPVYQNGEQVGWTVSGDDMLGLVANNNVWILGRYWFTGSVQDVAPYDMAIQGVVFAINKGFGYETYDWYDKGTINLIGSLIQYKRLPVGLIGQSGYSKNYSFDPRMNYQTPPHFLEPSEAGWEVDYWQETANP</sequence>
<comment type="caution">
    <text evidence="3">The sequence shown here is derived from an EMBL/GenBank/DDBJ whole genome shotgun (WGS) entry which is preliminary data.</text>
</comment>
<dbReference type="Proteomes" id="UP000009315">
    <property type="component" value="Unassembled WGS sequence"/>
</dbReference>
<dbReference type="STRING" id="1121428.DESHY_60064"/>
<feature type="domain" description="Type 4 fimbrial biogenesis protein PilX N-terminal" evidence="2">
    <location>
        <begin position="8"/>
        <end position="56"/>
    </location>
</feature>
<name>K8E084_9FIRM</name>
<keyword evidence="1" id="KW-0812">Transmembrane</keyword>
<accession>K8E084</accession>
<evidence type="ECO:0000313" key="4">
    <source>
        <dbReference type="Proteomes" id="UP000009315"/>
    </source>
</evidence>
<reference evidence="3 4" key="1">
    <citation type="journal article" date="2013" name="Genome Announc.">
        <title>Genome Sequence of the Sulfate-Reducing Bacterium Desulfotomaculum hydrothermale Lam5(T).</title>
        <authorList>
            <person name="Amin O."/>
            <person name="Fardeau M.L."/>
            <person name="Valette O."/>
            <person name="Hirschler-Rea A."/>
            <person name="Barbe V."/>
            <person name="Medigue C."/>
            <person name="Vacherie B."/>
            <person name="Ollivier B."/>
            <person name="Bertin P.N."/>
            <person name="Dolla A."/>
        </authorList>
    </citation>
    <scope>NUCLEOTIDE SEQUENCE [LARGE SCALE GENOMIC DNA]</scope>
    <source>
        <strain evidence="4">Lam5 / DSM 18033</strain>
    </source>
</reference>
<dbReference type="RefSeq" id="WP_008412569.1">
    <property type="nucleotide sequence ID" value="NZ_CAOS01000013.1"/>
</dbReference>
<dbReference type="AlphaFoldDB" id="K8E084"/>
<dbReference type="InterPro" id="IPR025746">
    <property type="entry name" value="PilX_N_dom"/>
</dbReference>
<dbReference type="OrthoDB" id="36432at2"/>
<dbReference type="EMBL" id="CAOS01000013">
    <property type="protein sequence ID" value="CCO08892.1"/>
    <property type="molecule type" value="Genomic_DNA"/>
</dbReference>
<organism evidence="3 4">
    <name type="scientific">Desulforamulus hydrothermalis Lam5 = DSM 18033</name>
    <dbReference type="NCBI Taxonomy" id="1121428"/>
    <lineage>
        <taxon>Bacteria</taxon>
        <taxon>Bacillati</taxon>
        <taxon>Bacillota</taxon>
        <taxon>Clostridia</taxon>
        <taxon>Eubacteriales</taxon>
        <taxon>Peptococcaceae</taxon>
        <taxon>Desulforamulus</taxon>
    </lineage>
</organism>
<gene>
    <name evidence="3" type="ORF">DESHY_60064</name>
</gene>